<dbReference type="InterPro" id="IPR008030">
    <property type="entry name" value="NmrA-like"/>
</dbReference>
<protein>
    <submittedName>
        <fullName evidence="4">NmrA/HSCARG family protein</fullName>
    </submittedName>
</protein>
<organism evidence="4 5">
    <name type="scientific">Aeromicrobium terrae</name>
    <dbReference type="NCBI Taxonomy" id="2498846"/>
    <lineage>
        <taxon>Bacteria</taxon>
        <taxon>Bacillati</taxon>
        <taxon>Actinomycetota</taxon>
        <taxon>Actinomycetes</taxon>
        <taxon>Propionibacteriales</taxon>
        <taxon>Nocardioidaceae</taxon>
        <taxon>Aeromicrobium</taxon>
    </lineage>
</organism>
<evidence type="ECO:0000313" key="5">
    <source>
        <dbReference type="Proteomes" id="UP000321571"/>
    </source>
</evidence>
<dbReference type="CDD" id="cd05251">
    <property type="entry name" value="NmrA_like_SDR_a"/>
    <property type="match status" value="1"/>
</dbReference>
<name>A0A5C8NKU6_9ACTN</name>
<gene>
    <name evidence="4" type="ORF">FHP06_08260</name>
</gene>
<reference evidence="4 5" key="1">
    <citation type="submission" date="2019-06" db="EMBL/GenBank/DDBJ databases">
        <title>Aeromicrobium sp. nov., isolated from a maize field.</title>
        <authorList>
            <person name="Lin S.-Y."/>
            <person name="Tsai C.-F."/>
            <person name="Young C.-C."/>
        </authorList>
    </citation>
    <scope>NUCLEOTIDE SEQUENCE [LARGE SCALE GENOMIC DNA]</scope>
    <source>
        <strain evidence="4 5">CC-CFT486</strain>
    </source>
</reference>
<keyword evidence="5" id="KW-1185">Reference proteome</keyword>
<dbReference type="OrthoDB" id="319724at2"/>
<feature type="domain" description="NmrA-like" evidence="3">
    <location>
        <begin position="3"/>
        <end position="304"/>
    </location>
</feature>
<proteinExistence type="inferred from homology"/>
<dbReference type="AlphaFoldDB" id="A0A5C8NKU6"/>
<dbReference type="Gene3D" id="3.40.50.720">
    <property type="entry name" value="NAD(P)-binding Rossmann-like Domain"/>
    <property type="match status" value="1"/>
</dbReference>
<dbReference type="Pfam" id="PF05368">
    <property type="entry name" value="NmrA"/>
    <property type="match status" value="1"/>
</dbReference>
<comment type="similarity">
    <text evidence="1">Belongs to the NmrA-type oxidoreductase family.</text>
</comment>
<evidence type="ECO:0000259" key="3">
    <source>
        <dbReference type="Pfam" id="PF05368"/>
    </source>
</evidence>
<keyword evidence="2" id="KW-0521">NADP</keyword>
<evidence type="ECO:0000313" key="4">
    <source>
        <dbReference type="EMBL" id="TXL61411.1"/>
    </source>
</evidence>
<dbReference type="SUPFAM" id="SSF51735">
    <property type="entry name" value="NAD(P)-binding Rossmann-fold domains"/>
    <property type="match status" value="1"/>
</dbReference>
<dbReference type="PANTHER" id="PTHR42748">
    <property type="entry name" value="NITROGEN METABOLITE REPRESSION PROTEIN NMRA FAMILY MEMBER"/>
    <property type="match status" value="1"/>
</dbReference>
<dbReference type="RefSeq" id="WP_147685661.1">
    <property type="nucleotide sequence ID" value="NZ_VDUX01000003.1"/>
</dbReference>
<dbReference type="InterPro" id="IPR051164">
    <property type="entry name" value="NmrA-like_oxidored"/>
</dbReference>
<dbReference type="Proteomes" id="UP000321571">
    <property type="component" value="Unassembled WGS sequence"/>
</dbReference>
<dbReference type="EMBL" id="VDUX01000003">
    <property type="protein sequence ID" value="TXL61411.1"/>
    <property type="molecule type" value="Genomic_DNA"/>
</dbReference>
<dbReference type="InterPro" id="IPR036291">
    <property type="entry name" value="NAD(P)-bd_dom_sf"/>
</dbReference>
<dbReference type="Gene3D" id="3.90.25.10">
    <property type="entry name" value="UDP-galactose 4-epimerase, domain 1"/>
    <property type="match status" value="1"/>
</dbReference>
<evidence type="ECO:0000256" key="2">
    <source>
        <dbReference type="ARBA" id="ARBA00022857"/>
    </source>
</evidence>
<evidence type="ECO:0000256" key="1">
    <source>
        <dbReference type="ARBA" id="ARBA00006328"/>
    </source>
</evidence>
<dbReference type="PANTHER" id="PTHR42748:SF7">
    <property type="entry name" value="NMRA LIKE REDOX SENSOR 1-RELATED"/>
    <property type="match status" value="1"/>
</dbReference>
<sequence length="313" mass="33833">MSTKTIAVIGATGAQGGSLTRAALADTSGEWAVRAITRNPDGDVARGLAAAGAEVVRADLDDVESLTEAFDGAYGAFCVTNFWEHFSGAKEIEQARNLAQAAGSAGVQHVIWSTLEDTRDYLPAGDTRMPRLQGEYAVPHFDAKAEADKLFADLPTTYLRASFFWDNLYAFGLGPTKGDDGSYSVTFPMGDSPMAGIAAEDVGKVAFGVFKAGDRFIGKTFGIASEFLTIREMADGLEAVLPTGSIAYNNPEPDLYRTFGFPGADEMGNMFQIYRDFPEEFAAKRDTSLARELNPELQTYEQFLAKHKDKIPL</sequence>
<accession>A0A5C8NKU6</accession>
<comment type="caution">
    <text evidence="4">The sequence shown here is derived from an EMBL/GenBank/DDBJ whole genome shotgun (WGS) entry which is preliminary data.</text>
</comment>